<evidence type="ECO:0000256" key="1">
    <source>
        <dbReference type="SAM" id="MobiDB-lite"/>
    </source>
</evidence>
<dbReference type="Proteomes" id="UP000636800">
    <property type="component" value="Unassembled WGS sequence"/>
</dbReference>
<evidence type="ECO:0000313" key="3">
    <source>
        <dbReference type="EMBL" id="KAG0486741.1"/>
    </source>
</evidence>
<gene>
    <name evidence="3" type="ORF">HPP92_008836</name>
    <name evidence="2" type="ORF">HPP92_009074</name>
</gene>
<keyword evidence="4" id="KW-1185">Reference proteome</keyword>
<proteinExistence type="predicted"/>
<accession>A0A835RBP0</accession>
<evidence type="ECO:0000313" key="4">
    <source>
        <dbReference type="Proteomes" id="UP000636800"/>
    </source>
</evidence>
<reference evidence="4 5" key="1">
    <citation type="journal article" date="2020" name="Nat. Food">
        <title>A phased Vanilla planifolia genome enables genetic improvement of flavour and production.</title>
        <authorList>
            <person name="Hasing T."/>
            <person name="Tang H."/>
            <person name="Brym M."/>
            <person name="Khazi F."/>
            <person name="Huang T."/>
            <person name="Chambers A.H."/>
        </authorList>
    </citation>
    <scope>NUCLEOTIDE SEQUENCE [LARGE SCALE GENOMIC DNA]</scope>
    <source>
        <tissue evidence="2">Leaf</tissue>
    </source>
</reference>
<comment type="caution">
    <text evidence="2">The sequence shown here is derived from an EMBL/GenBank/DDBJ whole genome shotgun (WGS) entry which is preliminary data.</text>
</comment>
<sequence length="66" mass="7522">MADTPEGEKDCDDSLTKEERQIGVITGSLRHLNRNFLRYRRKKKRSHWNLAPPTSSCLRSGPPSSP</sequence>
<dbReference type="Proteomes" id="UP000639772">
    <property type="component" value="Unassembled WGS sequence"/>
</dbReference>
<evidence type="ECO:0000313" key="5">
    <source>
        <dbReference type="Proteomes" id="UP000639772"/>
    </source>
</evidence>
<name>A0A835RBP0_VANPL</name>
<organism evidence="2 4">
    <name type="scientific">Vanilla planifolia</name>
    <name type="common">Vanilla</name>
    <dbReference type="NCBI Taxonomy" id="51239"/>
    <lineage>
        <taxon>Eukaryota</taxon>
        <taxon>Viridiplantae</taxon>
        <taxon>Streptophyta</taxon>
        <taxon>Embryophyta</taxon>
        <taxon>Tracheophyta</taxon>
        <taxon>Spermatophyta</taxon>
        <taxon>Magnoliopsida</taxon>
        <taxon>Liliopsida</taxon>
        <taxon>Asparagales</taxon>
        <taxon>Orchidaceae</taxon>
        <taxon>Vanilloideae</taxon>
        <taxon>Vanilleae</taxon>
        <taxon>Vanilla</taxon>
    </lineage>
</organism>
<dbReference type="AlphaFoldDB" id="A0A835RBP0"/>
<dbReference type="EMBL" id="JADCNM010000004">
    <property type="protein sequence ID" value="KAG0486741.1"/>
    <property type="molecule type" value="Genomic_DNA"/>
</dbReference>
<protein>
    <submittedName>
        <fullName evidence="2">Uncharacterized protein</fullName>
    </submittedName>
</protein>
<dbReference type="EMBL" id="JADCNL010000004">
    <property type="protein sequence ID" value="KAG0484995.1"/>
    <property type="molecule type" value="Genomic_DNA"/>
</dbReference>
<feature type="region of interest" description="Disordered" evidence="1">
    <location>
        <begin position="43"/>
        <end position="66"/>
    </location>
</feature>
<evidence type="ECO:0000313" key="2">
    <source>
        <dbReference type="EMBL" id="KAG0484995.1"/>
    </source>
</evidence>